<organism evidence="2 3">
    <name type="scientific">Candidatus Alectryocaccomicrobium excrementavium</name>
    <dbReference type="NCBI Taxonomy" id="2840668"/>
    <lineage>
        <taxon>Bacteria</taxon>
        <taxon>Bacillati</taxon>
        <taxon>Bacillota</taxon>
        <taxon>Clostridia</taxon>
        <taxon>Candidatus Alectryocaccomicrobium</taxon>
    </lineage>
</organism>
<dbReference type="PROSITE" id="PS50943">
    <property type="entry name" value="HTH_CROC1"/>
    <property type="match status" value="1"/>
</dbReference>
<evidence type="ECO:0000313" key="2">
    <source>
        <dbReference type="EMBL" id="HIS92139.1"/>
    </source>
</evidence>
<dbReference type="EMBL" id="DVJN01000078">
    <property type="protein sequence ID" value="HIS92139.1"/>
    <property type="molecule type" value="Genomic_DNA"/>
</dbReference>
<dbReference type="CDD" id="cd00093">
    <property type="entry name" value="HTH_XRE"/>
    <property type="match status" value="1"/>
</dbReference>
<proteinExistence type="predicted"/>
<gene>
    <name evidence="2" type="ORF">IAA84_03895</name>
</gene>
<dbReference type="AlphaFoldDB" id="A0A9D1FZ60"/>
<dbReference type="InterPro" id="IPR010982">
    <property type="entry name" value="Lambda_DNA-bd_dom_sf"/>
</dbReference>
<protein>
    <submittedName>
        <fullName evidence="2">Helix-turn-helix transcriptional regulator</fullName>
    </submittedName>
</protein>
<dbReference type="SUPFAM" id="SSF47413">
    <property type="entry name" value="lambda repressor-like DNA-binding domains"/>
    <property type="match status" value="1"/>
</dbReference>
<dbReference type="Pfam" id="PF01381">
    <property type="entry name" value="HTH_3"/>
    <property type="match status" value="1"/>
</dbReference>
<name>A0A9D1FZ60_9FIRM</name>
<dbReference type="InterPro" id="IPR001387">
    <property type="entry name" value="Cro/C1-type_HTH"/>
</dbReference>
<feature type="domain" description="HTH cro/C1-type" evidence="1">
    <location>
        <begin position="6"/>
        <end position="33"/>
    </location>
</feature>
<evidence type="ECO:0000313" key="3">
    <source>
        <dbReference type="Proteomes" id="UP000824140"/>
    </source>
</evidence>
<comment type="caution">
    <text evidence="2">The sequence shown here is derived from an EMBL/GenBank/DDBJ whole genome shotgun (WGS) entry which is preliminary data.</text>
</comment>
<reference evidence="2" key="2">
    <citation type="journal article" date="2021" name="PeerJ">
        <title>Extensive microbial diversity within the chicken gut microbiome revealed by metagenomics and culture.</title>
        <authorList>
            <person name="Gilroy R."/>
            <person name="Ravi A."/>
            <person name="Getino M."/>
            <person name="Pursley I."/>
            <person name="Horton D.L."/>
            <person name="Alikhan N.F."/>
            <person name="Baker D."/>
            <person name="Gharbi K."/>
            <person name="Hall N."/>
            <person name="Watson M."/>
            <person name="Adriaenssens E.M."/>
            <person name="Foster-Nyarko E."/>
            <person name="Jarju S."/>
            <person name="Secka A."/>
            <person name="Antonio M."/>
            <person name="Oren A."/>
            <person name="Chaudhuri R.R."/>
            <person name="La Ragione R."/>
            <person name="Hildebrand F."/>
            <person name="Pallen M.J."/>
        </authorList>
    </citation>
    <scope>NUCLEOTIDE SEQUENCE</scope>
    <source>
        <strain evidence="2">13766</strain>
    </source>
</reference>
<sequence length="50" mass="5735">MIGKNIKYYRLMRGMSQEALAQQIGLNKMAVARTCSRCMKVEMACFSCRL</sequence>
<dbReference type="Proteomes" id="UP000824140">
    <property type="component" value="Unassembled WGS sequence"/>
</dbReference>
<dbReference type="GO" id="GO:0003677">
    <property type="term" value="F:DNA binding"/>
    <property type="evidence" value="ECO:0007669"/>
    <property type="project" value="InterPro"/>
</dbReference>
<reference evidence="2" key="1">
    <citation type="submission" date="2020-10" db="EMBL/GenBank/DDBJ databases">
        <authorList>
            <person name="Gilroy R."/>
        </authorList>
    </citation>
    <scope>NUCLEOTIDE SEQUENCE</scope>
    <source>
        <strain evidence="2">13766</strain>
    </source>
</reference>
<evidence type="ECO:0000259" key="1">
    <source>
        <dbReference type="PROSITE" id="PS50943"/>
    </source>
</evidence>
<dbReference type="Gene3D" id="1.10.260.40">
    <property type="entry name" value="lambda repressor-like DNA-binding domains"/>
    <property type="match status" value="1"/>
</dbReference>
<accession>A0A9D1FZ60</accession>